<dbReference type="EMBL" id="SODP01000002">
    <property type="protein sequence ID" value="TDW70574.1"/>
    <property type="molecule type" value="Genomic_DNA"/>
</dbReference>
<feature type="transmembrane region" description="Helical" evidence="6">
    <location>
        <begin position="102"/>
        <end position="120"/>
    </location>
</feature>
<organism evidence="8 9">
    <name type="scientific">Kribbella pratensis</name>
    <dbReference type="NCBI Taxonomy" id="2512112"/>
    <lineage>
        <taxon>Bacteria</taxon>
        <taxon>Bacillati</taxon>
        <taxon>Actinomycetota</taxon>
        <taxon>Actinomycetes</taxon>
        <taxon>Propionibacteriales</taxon>
        <taxon>Kribbellaceae</taxon>
        <taxon>Kribbella</taxon>
    </lineage>
</organism>
<feature type="transmembrane region" description="Helical" evidence="6">
    <location>
        <begin position="41"/>
        <end position="61"/>
    </location>
</feature>
<reference evidence="8 9" key="1">
    <citation type="submission" date="2019-03" db="EMBL/GenBank/DDBJ databases">
        <title>Genomic Encyclopedia of Type Strains, Phase III (KMG-III): the genomes of soil and plant-associated and newly described type strains.</title>
        <authorList>
            <person name="Whitman W."/>
        </authorList>
    </citation>
    <scope>NUCLEOTIDE SEQUENCE [LARGE SCALE GENOMIC DNA]</scope>
    <source>
        <strain evidence="8 9">VKM Ac-2573</strain>
    </source>
</reference>
<keyword evidence="3 6" id="KW-0812">Transmembrane</keyword>
<keyword evidence="9" id="KW-1185">Reference proteome</keyword>
<evidence type="ECO:0000256" key="1">
    <source>
        <dbReference type="ARBA" id="ARBA00004651"/>
    </source>
</evidence>
<feature type="transmembrane region" description="Helical" evidence="6">
    <location>
        <begin position="414"/>
        <end position="434"/>
    </location>
</feature>
<dbReference type="Pfam" id="PF07690">
    <property type="entry name" value="MFS_1"/>
    <property type="match status" value="1"/>
</dbReference>
<dbReference type="CDD" id="cd17321">
    <property type="entry name" value="MFS_MMR_MDR_like"/>
    <property type="match status" value="1"/>
</dbReference>
<feature type="transmembrane region" description="Helical" evidence="6">
    <location>
        <begin position="9"/>
        <end position="29"/>
    </location>
</feature>
<sequence length="472" mass="47446">MTSERFRTAIICAVQFVDVMGVTVVVAALPRMLADVDAPAAYAGLLVPAYAVGFGGLLLLTARLGDLYASRRVLLAGLAVFAAGSLLCAVAESPVLLVAGRLLQGVGAAGSVPNALVLLVRPASQRERGRVLSAWNATGGLAGASGLLVGGLVTSALGWRVIFWSGLVAVAVLAVAIVYVVVPDKPAVSRPLNLPSISLQILAVGALVGAANAATGSWRLAVLLLVVAAVAVPPLVIRERRTAEPLIPRGLRQRSGVAAGVVGSFGITATTSSLVVLTTLYFQDSRGLDAAHAGLLILPFSFAVVIGAAVAGRLLRLITPGTALLIALTMIGGSAVLAAVHPGLGIVLVALAASGLGNGIGAVAAYALGTAVAPDEQAPAAGLLNTAAQLGTAIMVAVGISIAGATGDPLNYRAGWITVAATAVLIAAGVLCGGRGGHGRRPVQYWRVRTAPQRGLHDTLGTRTEPNRCPSN</sequence>
<proteinExistence type="predicted"/>
<feature type="transmembrane region" description="Helical" evidence="6">
    <location>
        <begin position="346"/>
        <end position="368"/>
    </location>
</feature>
<feature type="domain" description="Major facilitator superfamily (MFS) profile" evidence="7">
    <location>
        <begin position="7"/>
        <end position="441"/>
    </location>
</feature>
<feature type="transmembrane region" description="Helical" evidence="6">
    <location>
        <begin position="220"/>
        <end position="237"/>
    </location>
</feature>
<feature type="transmembrane region" description="Helical" evidence="6">
    <location>
        <begin position="194"/>
        <end position="214"/>
    </location>
</feature>
<evidence type="ECO:0000256" key="6">
    <source>
        <dbReference type="SAM" id="Phobius"/>
    </source>
</evidence>
<dbReference type="SUPFAM" id="SSF103473">
    <property type="entry name" value="MFS general substrate transporter"/>
    <property type="match status" value="1"/>
</dbReference>
<dbReference type="RefSeq" id="WP_134105743.1">
    <property type="nucleotide sequence ID" value="NZ_SODP01000002.1"/>
</dbReference>
<evidence type="ECO:0000259" key="7">
    <source>
        <dbReference type="PROSITE" id="PS50850"/>
    </source>
</evidence>
<dbReference type="GO" id="GO:0022857">
    <property type="term" value="F:transmembrane transporter activity"/>
    <property type="evidence" value="ECO:0007669"/>
    <property type="project" value="InterPro"/>
</dbReference>
<dbReference type="AlphaFoldDB" id="A0A4R8C4U3"/>
<dbReference type="Proteomes" id="UP000295146">
    <property type="component" value="Unassembled WGS sequence"/>
</dbReference>
<feature type="transmembrane region" description="Helical" evidence="6">
    <location>
        <begin position="257"/>
        <end position="282"/>
    </location>
</feature>
<dbReference type="OrthoDB" id="7375466at2"/>
<accession>A0A4R8C4U3</accession>
<dbReference type="PROSITE" id="PS50850">
    <property type="entry name" value="MFS"/>
    <property type="match status" value="1"/>
</dbReference>
<gene>
    <name evidence="8" type="ORF">EV653_4622</name>
</gene>
<keyword evidence="4 6" id="KW-1133">Transmembrane helix</keyword>
<dbReference type="PANTHER" id="PTHR42718">
    <property type="entry name" value="MAJOR FACILITATOR SUPERFAMILY MULTIDRUG TRANSPORTER MFSC"/>
    <property type="match status" value="1"/>
</dbReference>
<name>A0A4R8C4U3_9ACTN</name>
<evidence type="ECO:0000256" key="3">
    <source>
        <dbReference type="ARBA" id="ARBA00022692"/>
    </source>
</evidence>
<comment type="subcellular location">
    <subcellularLocation>
        <location evidence="1">Cell membrane</location>
        <topology evidence="1">Multi-pass membrane protein</topology>
    </subcellularLocation>
</comment>
<feature type="transmembrane region" description="Helical" evidence="6">
    <location>
        <begin position="161"/>
        <end position="182"/>
    </location>
</feature>
<feature type="transmembrane region" description="Helical" evidence="6">
    <location>
        <begin position="73"/>
        <end position="96"/>
    </location>
</feature>
<evidence type="ECO:0000256" key="2">
    <source>
        <dbReference type="ARBA" id="ARBA00022448"/>
    </source>
</evidence>
<evidence type="ECO:0000256" key="5">
    <source>
        <dbReference type="ARBA" id="ARBA00023136"/>
    </source>
</evidence>
<evidence type="ECO:0000313" key="8">
    <source>
        <dbReference type="EMBL" id="TDW70574.1"/>
    </source>
</evidence>
<feature type="transmembrane region" description="Helical" evidence="6">
    <location>
        <begin position="322"/>
        <end position="340"/>
    </location>
</feature>
<evidence type="ECO:0000313" key="9">
    <source>
        <dbReference type="Proteomes" id="UP000295146"/>
    </source>
</evidence>
<dbReference type="GO" id="GO:0005886">
    <property type="term" value="C:plasma membrane"/>
    <property type="evidence" value="ECO:0007669"/>
    <property type="project" value="UniProtKB-SubCell"/>
</dbReference>
<comment type="caution">
    <text evidence="8">The sequence shown here is derived from an EMBL/GenBank/DDBJ whole genome shotgun (WGS) entry which is preliminary data.</text>
</comment>
<dbReference type="InterPro" id="IPR011701">
    <property type="entry name" value="MFS"/>
</dbReference>
<feature type="transmembrane region" description="Helical" evidence="6">
    <location>
        <begin position="380"/>
        <end position="402"/>
    </location>
</feature>
<dbReference type="PANTHER" id="PTHR42718:SF9">
    <property type="entry name" value="MAJOR FACILITATOR SUPERFAMILY MULTIDRUG TRANSPORTER MFSC"/>
    <property type="match status" value="1"/>
</dbReference>
<evidence type="ECO:0000256" key="4">
    <source>
        <dbReference type="ARBA" id="ARBA00022989"/>
    </source>
</evidence>
<feature type="transmembrane region" description="Helical" evidence="6">
    <location>
        <begin position="294"/>
        <end position="315"/>
    </location>
</feature>
<dbReference type="InterPro" id="IPR020846">
    <property type="entry name" value="MFS_dom"/>
</dbReference>
<keyword evidence="2" id="KW-0813">Transport</keyword>
<dbReference type="Gene3D" id="1.20.1250.20">
    <property type="entry name" value="MFS general substrate transporter like domains"/>
    <property type="match status" value="2"/>
</dbReference>
<dbReference type="InterPro" id="IPR036259">
    <property type="entry name" value="MFS_trans_sf"/>
</dbReference>
<protein>
    <submittedName>
        <fullName evidence="8">DHA2 family methylenomycin A resistance protein-like MFS transporter</fullName>
    </submittedName>
</protein>
<keyword evidence="5 6" id="KW-0472">Membrane</keyword>
<feature type="transmembrane region" description="Helical" evidence="6">
    <location>
        <begin position="132"/>
        <end position="155"/>
    </location>
</feature>